<name>A0A021VSG1_9CELL</name>
<organism evidence="3 4">
    <name type="scientific">Actinotalea ferrariae CF5-4</name>
    <dbReference type="NCBI Taxonomy" id="948458"/>
    <lineage>
        <taxon>Bacteria</taxon>
        <taxon>Bacillati</taxon>
        <taxon>Actinomycetota</taxon>
        <taxon>Actinomycetes</taxon>
        <taxon>Micrococcales</taxon>
        <taxon>Cellulomonadaceae</taxon>
        <taxon>Actinotalea</taxon>
    </lineage>
</organism>
<dbReference type="InterPro" id="IPR019951">
    <property type="entry name" value="F420_OxRdatse_Rv3520c_pred"/>
</dbReference>
<dbReference type="EMBL" id="AXCW01000045">
    <property type="protein sequence ID" value="EYR64139.1"/>
    <property type="molecule type" value="Genomic_DNA"/>
</dbReference>
<keyword evidence="4" id="KW-1185">Reference proteome</keyword>
<feature type="domain" description="Luciferase-like" evidence="2">
    <location>
        <begin position="16"/>
        <end position="323"/>
    </location>
</feature>
<dbReference type="CDD" id="cd01097">
    <property type="entry name" value="Tetrahydromethanopterin_reductase"/>
    <property type="match status" value="1"/>
</dbReference>
<proteinExistence type="predicted"/>
<evidence type="ECO:0000256" key="1">
    <source>
        <dbReference type="ARBA" id="ARBA00023002"/>
    </source>
</evidence>
<dbReference type="NCBIfam" id="TIGR03559">
    <property type="entry name" value="F420_Rv3520c"/>
    <property type="match status" value="1"/>
</dbReference>
<dbReference type="Pfam" id="PF00296">
    <property type="entry name" value="Bac_luciferase"/>
    <property type="match status" value="1"/>
</dbReference>
<dbReference type="AlphaFoldDB" id="A0A021VSG1"/>
<sequence>MRLGHHLGYWSAGPPPGASALVQEADRLGVDSVWTAEAYGSDALTPLAWWGSSTERIRLGTAIAQMSARTPTATAMAALTLDHLSGGRFTLGLGVSGPQVVEGWYGQPYDKPLARTREYVAIVREVLRRERPVQAEGPFYRLPYDGGTGLGRPLRSTVHPLRPDLPIHLAAEGPKNVALAAEVADGWLPLFYAPSVDGFYRAALAEGFARRSPDLSPAERFEVSATVPVVVDDDVERAADVVRPFAALYIGGMGASTANFHRDMVERLGYVRECETVAALWAEGRRAEAAAAVPTSLVQDIALVGPPAALRDRLAAWEETVVTSVLVQGDLTALRTMADLLA</sequence>
<dbReference type="PANTHER" id="PTHR43244">
    <property type="match status" value="1"/>
</dbReference>
<dbReference type="Gene3D" id="3.20.20.30">
    <property type="entry name" value="Luciferase-like domain"/>
    <property type="match status" value="1"/>
</dbReference>
<keyword evidence="1" id="KW-0560">Oxidoreductase</keyword>
<dbReference type="InterPro" id="IPR050564">
    <property type="entry name" value="F420-G6PD/mer"/>
</dbReference>
<dbReference type="GO" id="GO:0016705">
    <property type="term" value="F:oxidoreductase activity, acting on paired donors, with incorporation or reduction of molecular oxygen"/>
    <property type="evidence" value="ECO:0007669"/>
    <property type="project" value="InterPro"/>
</dbReference>
<dbReference type="InterPro" id="IPR011251">
    <property type="entry name" value="Luciferase-like_dom"/>
</dbReference>
<dbReference type="InterPro" id="IPR036661">
    <property type="entry name" value="Luciferase-like_sf"/>
</dbReference>
<accession>A0A021VSG1</accession>
<gene>
    <name evidence="3" type="ORF">N866_14910</name>
</gene>
<dbReference type="RefSeq" id="WP_034224216.1">
    <property type="nucleotide sequence ID" value="NZ_AXCW01000045.1"/>
</dbReference>
<dbReference type="OrthoDB" id="5241778at2"/>
<protein>
    <submittedName>
        <fullName evidence="3">NADP oxidoreductase</fullName>
    </submittedName>
</protein>
<reference evidence="3 4" key="1">
    <citation type="submission" date="2014-01" db="EMBL/GenBank/DDBJ databases">
        <title>Actinotalea ferrariae CF5-4.</title>
        <authorList>
            <person name="Chen F."/>
            <person name="Li Y."/>
            <person name="Wang G."/>
        </authorList>
    </citation>
    <scope>NUCLEOTIDE SEQUENCE [LARGE SCALE GENOMIC DNA]</scope>
    <source>
        <strain evidence="3 4">CF5-4</strain>
    </source>
</reference>
<dbReference type="SUPFAM" id="SSF51679">
    <property type="entry name" value="Bacterial luciferase-like"/>
    <property type="match status" value="1"/>
</dbReference>
<dbReference type="Proteomes" id="UP000019753">
    <property type="component" value="Unassembled WGS sequence"/>
</dbReference>
<evidence type="ECO:0000259" key="2">
    <source>
        <dbReference type="Pfam" id="PF00296"/>
    </source>
</evidence>
<comment type="caution">
    <text evidence="3">The sequence shown here is derived from an EMBL/GenBank/DDBJ whole genome shotgun (WGS) entry which is preliminary data.</text>
</comment>
<evidence type="ECO:0000313" key="4">
    <source>
        <dbReference type="Proteomes" id="UP000019753"/>
    </source>
</evidence>
<dbReference type="PANTHER" id="PTHR43244:SF1">
    <property type="entry name" value="5,10-METHYLENETETRAHYDROMETHANOPTERIN REDUCTASE"/>
    <property type="match status" value="1"/>
</dbReference>
<evidence type="ECO:0000313" key="3">
    <source>
        <dbReference type="EMBL" id="EYR64139.1"/>
    </source>
</evidence>